<dbReference type="STRING" id="28092.WM40_01445"/>
<dbReference type="Proteomes" id="UP000033618">
    <property type="component" value="Unassembled WGS sequence"/>
</dbReference>
<reference evidence="3 4" key="1">
    <citation type="submission" date="2015-03" db="EMBL/GenBank/DDBJ databases">
        <title>Draft Genome Sequence of Burkholderia andropogonis type strain ICMP2807, isolated from Sorghum bicolor.</title>
        <authorList>
            <person name="Lopes-Santos L."/>
            <person name="Castro D.B."/>
            <person name="Ottoboni L.M."/>
            <person name="Park D."/>
            <person name="Weirc B.S."/>
            <person name="Destefano S.A."/>
        </authorList>
    </citation>
    <scope>NUCLEOTIDE SEQUENCE [LARGE SCALE GENOMIC DNA]</scope>
    <source>
        <strain evidence="3 4">ICMP2807</strain>
    </source>
</reference>
<dbReference type="NCBIfam" id="NF041559">
    <property type="entry name" value="BTH_I2691_fam"/>
    <property type="match status" value="1"/>
</dbReference>
<keyword evidence="4" id="KW-1185">Reference proteome</keyword>
<dbReference type="InterPro" id="IPR048126">
    <property type="entry name" value="Toxin_VasX"/>
</dbReference>
<evidence type="ECO:0000259" key="2">
    <source>
        <dbReference type="Pfam" id="PF20249"/>
    </source>
</evidence>
<feature type="domain" description="Toxin VasX N-terminal region" evidence="2">
    <location>
        <begin position="11"/>
        <end position="169"/>
    </location>
</feature>
<dbReference type="EMBL" id="LAQU01000001">
    <property type="protein sequence ID" value="KKB65301.1"/>
    <property type="molecule type" value="Genomic_DNA"/>
</dbReference>
<evidence type="ECO:0000313" key="3">
    <source>
        <dbReference type="EMBL" id="KKB65301.1"/>
    </source>
</evidence>
<keyword evidence="1" id="KW-0812">Transmembrane</keyword>
<comment type="caution">
    <text evidence="3">The sequence shown here is derived from an EMBL/GenBank/DDBJ whole genome shotgun (WGS) entry which is preliminary data.</text>
</comment>
<organism evidence="3 4">
    <name type="scientific">Robbsia andropogonis</name>
    <dbReference type="NCBI Taxonomy" id="28092"/>
    <lineage>
        <taxon>Bacteria</taxon>
        <taxon>Pseudomonadati</taxon>
        <taxon>Pseudomonadota</taxon>
        <taxon>Betaproteobacteria</taxon>
        <taxon>Burkholderiales</taxon>
        <taxon>Burkholderiaceae</taxon>
        <taxon>Robbsia</taxon>
    </lineage>
</organism>
<proteinExistence type="predicted"/>
<sequence length="951" mass="102246">MDKTIGGVVSCVNCQKAGLAILPVRYAVVPTTMPGILPAGMTGPGVLDVPLTMHRYSLRTLREGWVYVFYEQGARGKHYWEAYQVTADGLLWKLNPPPLPPEPKIHMSCAAHSVAVPMALLVIERPEKATKVYVAFSEHAWVDDTFKQYASNAKIRSERMQMIKPSSWITSGDGSFGGSKGEHGHAVAATTAGIETVVEYHPGIDPKKLQPSAPVFNADADGVVKDSNVWRQASTRYPLHMRQASTVSVSAETLKLMEHIGHRPSGKPYTPMLLGLWDGIGITHELNGFSNDPAGVLMQYTSSQDMRVDAVQLIGASEAAVRSGAAQSKSRWRKTWMTMALAGGGVDDPMALSRPGAQEMINDAGKLTPAEVKEAGDSAWKDYVSYLKDKAWPNKFKNGLDTASSECTHIQSQRTVDVGSWIGSDVFLHALHDYDQANIADGLAFVRVIDTAFSGLSGTAVGQAIIEKYVKNFDATDDKSYFWRAFAYNQAETRQEVKQLVVAAANDPQAWVADHQATLYLYMGYIKSFSKLYEKMEEVAKHETAISGTEKAVKAIGAERLMLWAGRNLVKFLGPISNTVGGVAIKGALLVRAGIALEDAKKLIAEVATWEASIAGKLAEYEQAALAKGVAALEARTTALEQLSRERRSEVVQALYVDAENNASTGVAKAITAKALYGTLLIIELINFSVMAAKPHKSGADYLTLGSGTLSLVGACLNVPNKWLGGFAKTAAATTLANMKVAASYLSGLSGFISLYADADKAISNWRDGKLTESLLYGVKAVNDFTSGTAYVLTAMSSSASVIVRSVQGGTNGAAKVRFLGRLALGNLANAERATQLAAGAGKDAAASAARKVAATALSEAAGEVVTEQLASRAALMMMGRLLVIASGWEIAVLILIVQVGLNYFLPNDLQNWISRCVFGKAPWGEWDIEKQRLEFHKAMTSQGFENDTKN</sequence>
<keyword evidence="1" id="KW-0472">Membrane</keyword>
<protein>
    <recommendedName>
        <fullName evidence="2">Toxin VasX N-terminal region domain-containing protein</fullName>
    </recommendedName>
</protein>
<dbReference type="Pfam" id="PF20249">
    <property type="entry name" value="VasX_N"/>
    <property type="match status" value="1"/>
</dbReference>
<name>A0A0F5K592_9BURK</name>
<evidence type="ECO:0000313" key="4">
    <source>
        <dbReference type="Proteomes" id="UP000033618"/>
    </source>
</evidence>
<accession>A0A0F5K592</accession>
<dbReference type="CDD" id="cd20707">
    <property type="entry name" value="MIX_III"/>
    <property type="match status" value="1"/>
</dbReference>
<keyword evidence="1" id="KW-1133">Transmembrane helix</keyword>
<dbReference type="InterPro" id="IPR046864">
    <property type="entry name" value="VasX_N"/>
</dbReference>
<dbReference type="PATRIC" id="fig|28092.6.peg.331"/>
<feature type="transmembrane region" description="Helical" evidence="1">
    <location>
        <begin position="882"/>
        <end position="906"/>
    </location>
</feature>
<dbReference type="RefSeq" id="WP_046151915.1">
    <property type="nucleotide sequence ID" value="NZ_CADFGU010000001.1"/>
</dbReference>
<dbReference type="AlphaFoldDB" id="A0A0F5K592"/>
<evidence type="ECO:0000256" key="1">
    <source>
        <dbReference type="SAM" id="Phobius"/>
    </source>
</evidence>
<gene>
    <name evidence="3" type="ORF">WM40_01445</name>
</gene>